<evidence type="ECO:0000256" key="4">
    <source>
        <dbReference type="ARBA" id="ARBA00022679"/>
    </source>
</evidence>
<evidence type="ECO:0000256" key="1">
    <source>
        <dbReference type="ARBA" id="ARBA00004141"/>
    </source>
</evidence>
<feature type="transmembrane region" description="Helical" evidence="8">
    <location>
        <begin position="20"/>
        <end position="42"/>
    </location>
</feature>
<sequence>MYYVDHTRPPWVDIALPPAIILSAPTLITLYAAVLGLDYSLLSNERYLQKYISATQLRIGMALMHIILPMIFISNHPPCNILFAAGPWFIASYAAHMPTDTLTFKKCVYDLFKVTIQDDKDTDKAKIRYKGVAKVSLGIFKLIWMRIFINPLLPVHPDDALEYAWLHPMSLIYTILFGIKAYCLLGAVDIFMGLEQTLFAWNMVDLFDSPILATSPRDFWSKRWNKVVRNLLHTQVFTSGTQTKKGIAKKSSSLYWSSRSIRGLLSFIISGLFHELIIMSACRRITLENFAFFTLQGVAVMIEVTLRQGALKEERQGKKKYKWIALQLLFMAITGRLFTAPFLRYNFFDE</sequence>
<feature type="transmembrane region" description="Helical" evidence="8">
    <location>
        <begin position="131"/>
        <end position="149"/>
    </location>
</feature>
<evidence type="ECO:0000256" key="8">
    <source>
        <dbReference type="SAM" id="Phobius"/>
    </source>
</evidence>
<evidence type="ECO:0000313" key="11">
    <source>
        <dbReference type="Proteomes" id="UP000603453"/>
    </source>
</evidence>
<evidence type="ECO:0000256" key="2">
    <source>
        <dbReference type="ARBA" id="ARBA00005179"/>
    </source>
</evidence>
<keyword evidence="11" id="KW-1185">Reference proteome</keyword>
<evidence type="ECO:0000256" key="7">
    <source>
        <dbReference type="ARBA" id="ARBA00023136"/>
    </source>
</evidence>
<comment type="similarity">
    <text evidence="3">Belongs to the wax synthase family.</text>
</comment>
<reference evidence="10" key="1">
    <citation type="submission" date="2020-12" db="EMBL/GenBank/DDBJ databases">
        <title>Metabolic potential, ecology and presence of endohyphal bacteria is reflected in genomic diversity of Mucoromycotina.</title>
        <authorList>
            <person name="Muszewska A."/>
            <person name="Okrasinska A."/>
            <person name="Steczkiewicz K."/>
            <person name="Drgas O."/>
            <person name="Orlowska M."/>
            <person name="Perlinska-Lenart U."/>
            <person name="Aleksandrzak-Piekarczyk T."/>
            <person name="Szatraj K."/>
            <person name="Zielenkiewicz U."/>
            <person name="Pilsyk S."/>
            <person name="Malc E."/>
            <person name="Mieczkowski P."/>
            <person name="Kruszewska J.S."/>
            <person name="Biernat P."/>
            <person name="Pawlowska J."/>
        </authorList>
    </citation>
    <scope>NUCLEOTIDE SEQUENCE</scope>
    <source>
        <strain evidence="10">WA0000017839</strain>
    </source>
</reference>
<feature type="transmembrane region" description="Helical" evidence="8">
    <location>
        <begin position="169"/>
        <end position="194"/>
    </location>
</feature>
<organism evidence="10 11">
    <name type="scientific">Mucor saturninus</name>
    <dbReference type="NCBI Taxonomy" id="64648"/>
    <lineage>
        <taxon>Eukaryota</taxon>
        <taxon>Fungi</taxon>
        <taxon>Fungi incertae sedis</taxon>
        <taxon>Mucoromycota</taxon>
        <taxon>Mucoromycotina</taxon>
        <taxon>Mucoromycetes</taxon>
        <taxon>Mucorales</taxon>
        <taxon>Mucorineae</taxon>
        <taxon>Mucoraceae</taxon>
        <taxon>Mucor</taxon>
    </lineage>
</organism>
<dbReference type="InterPro" id="IPR044851">
    <property type="entry name" value="Wax_synthase"/>
</dbReference>
<evidence type="ECO:0000256" key="6">
    <source>
        <dbReference type="ARBA" id="ARBA00022989"/>
    </source>
</evidence>
<proteinExistence type="inferred from homology"/>
<evidence type="ECO:0000313" key="10">
    <source>
        <dbReference type="EMBL" id="KAG2196707.1"/>
    </source>
</evidence>
<dbReference type="Proteomes" id="UP000603453">
    <property type="component" value="Unassembled WGS sequence"/>
</dbReference>
<gene>
    <name evidence="10" type="ORF">INT47_009617</name>
</gene>
<dbReference type="AlphaFoldDB" id="A0A8H7QQQ7"/>
<protein>
    <recommendedName>
        <fullName evidence="9">Wax synthase domain-containing protein</fullName>
    </recommendedName>
</protein>
<keyword evidence="5 8" id="KW-0812">Transmembrane</keyword>
<evidence type="ECO:0000259" key="9">
    <source>
        <dbReference type="Pfam" id="PF13813"/>
    </source>
</evidence>
<keyword evidence="7 8" id="KW-0472">Membrane</keyword>
<name>A0A8H7QQQ7_9FUNG</name>
<dbReference type="InterPro" id="IPR032805">
    <property type="entry name" value="Wax_synthase_dom"/>
</dbReference>
<dbReference type="PANTHER" id="PTHR31595">
    <property type="entry name" value="LONG-CHAIN-ALCOHOL O-FATTY-ACYLTRANSFERASE 3-RELATED"/>
    <property type="match status" value="1"/>
</dbReference>
<keyword evidence="4" id="KW-0808">Transferase</keyword>
<comment type="subcellular location">
    <subcellularLocation>
        <location evidence="1">Membrane</location>
        <topology evidence="1">Multi-pass membrane protein</topology>
    </subcellularLocation>
</comment>
<comment type="caution">
    <text evidence="10">The sequence shown here is derived from an EMBL/GenBank/DDBJ whole genome shotgun (WGS) entry which is preliminary data.</text>
</comment>
<dbReference type="GO" id="GO:0008374">
    <property type="term" value="F:O-acyltransferase activity"/>
    <property type="evidence" value="ECO:0007669"/>
    <property type="project" value="InterPro"/>
</dbReference>
<evidence type="ECO:0000256" key="3">
    <source>
        <dbReference type="ARBA" id="ARBA00007282"/>
    </source>
</evidence>
<feature type="domain" description="Wax synthase" evidence="9">
    <location>
        <begin position="205"/>
        <end position="294"/>
    </location>
</feature>
<feature type="transmembrane region" description="Helical" evidence="8">
    <location>
        <begin position="323"/>
        <end position="343"/>
    </location>
</feature>
<accession>A0A8H7QQQ7</accession>
<dbReference type="GO" id="GO:0006629">
    <property type="term" value="P:lipid metabolic process"/>
    <property type="evidence" value="ECO:0007669"/>
    <property type="project" value="InterPro"/>
</dbReference>
<dbReference type="EMBL" id="JAEPRD010000141">
    <property type="protein sequence ID" value="KAG2196707.1"/>
    <property type="molecule type" value="Genomic_DNA"/>
</dbReference>
<dbReference type="GO" id="GO:0016020">
    <property type="term" value="C:membrane"/>
    <property type="evidence" value="ECO:0007669"/>
    <property type="project" value="UniProtKB-SubCell"/>
</dbReference>
<dbReference type="Pfam" id="PF13813">
    <property type="entry name" value="MBOAT_2"/>
    <property type="match status" value="1"/>
</dbReference>
<comment type="pathway">
    <text evidence="2">Secondary metabolite biosynthesis.</text>
</comment>
<keyword evidence="6 8" id="KW-1133">Transmembrane helix</keyword>
<dbReference type="PANTHER" id="PTHR31595:SF57">
    <property type="entry name" value="OS04G0481900 PROTEIN"/>
    <property type="match status" value="1"/>
</dbReference>
<dbReference type="OrthoDB" id="1077582at2759"/>
<evidence type="ECO:0000256" key="5">
    <source>
        <dbReference type="ARBA" id="ARBA00022692"/>
    </source>
</evidence>